<dbReference type="FunFam" id="3.40.50.300:FF:000287">
    <property type="entry name" value="Multidrug ABC transporter ATP-binding protein"/>
    <property type="match status" value="1"/>
</dbReference>
<feature type="transmembrane region" description="Helical" evidence="8">
    <location>
        <begin position="172"/>
        <end position="193"/>
    </location>
</feature>
<evidence type="ECO:0000256" key="1">
    <source>
        <dbReference type="ARBA" id="ARBA00004651"/>
    </source>
</evidence>
<dbReference type="PANTHER" id="PTHR43394:SF1">
    <property type="entry name" value="ATP-BINDING CASSETTE SUB-FAMILY B MEMBER 10, MITOCHONDRIAL"/>
    <property type="match status" value="1"/>
</dbReference>
<comment type="caution">
    <text evidence="11">The sequence shown here is derived from an EMBL/GenBank/DDBJ whole genome shotgun (WGS) entry which is preliminary data.</text>
</comment>
<dbReference type="AlphaFoldDB" id="A0A5U8J4P9"/>
<dbReference type="PROSITE" id="PS50929">
    <property type="entry name" value="ABC_TM1F"/>
    <property type="match status" value="1"/>
</dbReference>
<organism evidence="11">
    <name type="scientific">Salmonella enterica subsp. enterica serovar Panama</name>
    <dbReference type="NCBI Taxonomy" id="29472"/>
    <lineage>
        <taxon>Bacteria</taxon>
        <taxon>Pseudomonadati</taxon>
        <taxon>Pseudomonadota</taxon>
        <taxon>Gammaproteobacteria</taxon>
        <taxon>Enterobacterales</taxon>
        <taxon>Enterobacteriaceae</taxon>
        <taxon>Salmonella</taxon>
    </lineage>
</organism>
<dbReference type="GO" id="GO:0005524">
    <property type="term" value="F:ATP binding"/>
    <property type="evidence" value="ECO:0007669"/>
    <property type="project" value="UniProtKB-KW"/>
</dbReference>
<reference evidence="11" key="1">
    <citation type="submission" date="2018-06" db="EMBL/GenBank/DDBJ databases">
        <authorList>
            <person name="Ashton P.M."/>
            <person name="Dallman T."/>
            <person name="Nair S."/>
            <person name="De Pinna E."/>
            <person name="Peters T."/>
            <person name="Grant K."/>
        </authorList>
    </citation>
    <scope>NUCLEOTIDE SEQUENCE [LARGE SCALE GENOMIC DNA]</scope>
    <source>
        <strain evidence="11">449454</strain>
    </source>
</reference>
<dbReference type="SMART" id="SM00382">
    <property type="entry name" value="AAA"/>
    <property type="match status" value="1"/>
</dbReference>
<keyword evidence="6 8" id="KW-1133">Transmembrane helix</keyword>
<dbReference type="Pfam" id="PF00664">
    <property type="entry name" value="ABC_membrane"/>
    <property type="match status" value="1"/>
</dbReference>
<dbReference type="GO" id="GO:0016887">
    <property type="term" value="F:ATP hydrolysis activity"/>
    <property type="evidence" value="ECO:0007669"/>
    <property type="project" value="InterPro"/>
</dbReference>
<proteinExistence type="predicted"/>
<evidence type="ECO:0000256" key="2">
    <source>
        <dbReference type="ARBA" id="ARBA00022448"/>
    </source>
</evidence>
<accession>A0A5U8J4P9</accession>
<dbReference type="Pfam" id="PF00005">
    <property type="entry name" value="ABC_tran"/>
    <property type="match status" value="1"/>
</dbReference>
<feature type="transmembrane region" description="Helical" evidence="8">
    <location>
        <begin position="53"/>
        <end position="80"/>
    </location>
</feature>
<gene>
    <name evidence="11" type="ORF">DOI44_08545</name>
</gene>
<comment type="subcellular location">
    <subcellularLocation>
        <location evidence="1">Cell membrane</location>
        <topology evidence="1">Multi-pass membrane protein</topology>
    </subcellularLocation>
</comment>
<dbReference type="PANTHER" id="PTHR43394">
    <property type="entry name" value="ATP-DEPENDENT PERMEASE MDL1, MITOCHONDRIAL"/>
    <property type="match status" value="1"/>
</dbReference>
<dbReference type="Gene3D" id="3.40.50.300">
    <property type="entry name" value="P-loop containing nucleotide triphosphate hydrolases"/>
    <property type="match status" value="1"/>
</dbReference>
<dbReference type="InterPro" id="IPR011527">
    <property type="entry name" value="ABC1_TM_dom"/>
</dbReference>
<feature type="transmembrane region" description="Helical" evidence="8">
    <location>
        <begin position="100"/>
        <end position="122"/>
    </location>
</feature>
<evidence type="ECO:0000256" key="5">
    <source>
        <dbReference type="ARBA" id="ARBA00022840"/>
    </source>
</evidence>
<dbReference type="SUPFAM" id="SSF90123">
    <property type="entry name" value="ABC transporter transmembrane region"/>
    <property type="match status" value="1"/>
</dbReference>
<keyword evidence="5 11" id="KW-0067">ATP-binding</keyword>
<sequence length="620" mass="69480">MIAKAIILKKGKLSMVNFIFRYFENIINPLPEFASKSFSSKPTIWYFVRKIKWLVFIIAIAGLFKSFIDVSTIYIVGLIIDILNKSVGSRFQFLSLNQLLIIAAIILVIIRPLTSFFIGILCDQSIRAKFSPMVRWELYIRTVNNDVEWFNRAHSGKISSAVWQSGQAVTEFLLSMLQIVWANVAYIFLVIAFMSSLNLLFSCVIVLWIIVYIFLSLKYAPEIKKRSRKSADASNVVNGHLVDIFSNIVNVKSLSPNGNEDEFISKHFNDFINKSVYFLRAITVAETLQIITSSIAIIIVGYISIISWGRGELSVGEISVIFGLVFRLESLLATLMNQLTGAMRSIGLFYSSIDTLHNNNKVSDPVNIDYLEKVNGDIVFNDVCFEYESGKPVIQNINLHIQKGEKLAIVGESGSGKSTLLSLLLRFYDPTTGTIYFDGNDIKMMKQAGLRSHFSIVTQNNILFNRSIYENIIFGCQGPNFDNVINAAIQAKAIDFINDSSDGIKNGFDTLVGDRGVKLSGGQRQRLGICRAILRNTQVLILDEATSSLDSITESDIQASLDNIMTGKTVIAVAHRLSTIINMDRIIVLNKGRIVEEGNHETLVSKKGLYYKLWKQQANL</sequence>
<dbReference type="InterPro" id="IPR003439">
    <property type="entry name" value="ABC_transporter-like_ATP-bd"/>
</dbReference>
<dbReference type="SUPFAM" id="SSF52540">
    <property type="entry name" value="P-loop containing nucleoside triphosphate hydrolases"/>
    <property type="match status" value="1"/>
</dbReference>
<feature type="transmembrane region" description="Helical" evidence="8">
    <location>
        <begin position="277"/>
        <end position="306"/>
    </location>
</feature>
<feature type="domain" description="ABC transmembrane type-1" evidence="10">
    <location>
        <begin position="56"/>
        <end position="344"/>
    </location>
</feature>
<dbReference type="PROSITE" id="PS50893">
    <property type="entry name" value="ABC_TRANSPORTER_2"/>
    <property type="match status" value="1"/>
</dbReference>
<dbReference type="InterPro" id="IPR027417">
    <property type="entry name" value="P-loop_NTPase"/>
</dbReference>
<evidence type="ECO:0000256" key="4">
    <source>
        <dbReference type="ARBA" id="ARBA00022741"/>
    </source>
</evidence>
<protein>
    <submittedName>
        <fullName evidence="11">ABC transporter ATP-binding protein</fullName>
    </submittedName>
</protein>
<dbReference type="Gene3D" id="1.20.1560.10">
    <property type="entry name" value="ABC transporter type 1, transmembrane domain"/>
    <property type="match status" value="1"/>
</dbReference>
<evidence type="ECO:0000256" key="6">
    <source>
        <dbReference type="ARBA" id="ARBA00022989"/>
    </source>
</evidence>
<dbReference type="EMBL" id="AAGTPA010000007">
    <property type="protein sequence ID" value="EBR8433083.1"/>
    <property type="molecule type" value="Genomic_DNA"/>
</dbReference>
<name>A0A5U8J4P9_SALET</name>
<keyword evidence="3 8" id="KW-0812">Transmembrane</keyword>
<keyword evidence="2" id="KW-0813">Transport</keyword>
<dbReference type="InterPro" id="IPR003593">
    <property type="entry name" value="AAA+_ATPase"/>
</dbReference>
<evidence type="ECO:0000256" key="7">
    <source>
        <dbReference type="ARBA" id="ARBA00023136"/>
    </source>
</evidence>
<dbReference type="PROSITE" id="PS00211">
    <property type="entry name" value="ABC_TRANSPORTER_1"/>
    <property type="match status" value="1"/>
</dbReference>
<evidence type="ECO:0000256" key="3">
    <source>
        <dbReference type="ARBA" id="ARBA00022692"/>
    </source>
</evidence>
<dbReference type="GO" id="GO:0015421">
    <property type="term" value="F:ABC-type oligopeptide transporter activity"/>
    <property type="evidence" value="ECO:0007669"/>
    <property type="project" value="TreeGrafter"/>
</dbReference>
<keyword evidence="4" id="KW-0547">Nucleotide-binding</keyword>
<dbReference type="InterPro" id="IPR036640">
    <property type="entry name" value="ABC1_TM_sf"/>
</dbReference>
<evidence type="ECO:0000256" key="8">
    <source>
        <dbReference type="SAM" id="Phobius"/>
    </source>
</evidence>
<evidence type="ECO:0000313" key="11">
    <source>
        <dbReference type="EMBL" id="EBR8433083.1"/>
    </source>
</evidence>
<dbReference type="InterPro" id="IPR039421">
    <property type="entry name" value="Type_1_exporter"/>
</dbReference>
<dbReference type="InterPro" id="IPR017871">
    <property type="entry name" value="ABC_transporter-like_CS"/>
</dbReference>
<evidence type="ECO:0000259" key="10">
    <source>
        <dbReference type="PROSITE" id="PS50929"/>
    </source>
</evidence>
<dbReference type="Proteomes" id="UP000839597">
    <property type="component" value="Unassembled WGS sequence"/>
</dbReference>
<feature type="transmembrane region" description="Helical" evidence="8">
    <location>
        <begin position="199"/>
        <end position="220"/>
    </location>
</feature>
<dbReference type="GO" id="GO:0005886">
    <property type="term" value="C:plasma membrane"/>
    <property type="evidence" value="ECO:0007669"/>
    <property type="project" value="UniProtKB-SubCell"/>
</dbReference>
<keyword evidence="7 8" id="KW-0472">Membrane</keyword>
<feature type="domain" description="ABC transporter" evidence="9">
    <location>
        <begin position="378"/>
        <end position="616"/>
    </location>
</feature>
<evidence type="ECO:0000259" key="9">
    <source>
        <dbReference type="PROSITE" id="PS50893"/>
    </source>
</evidence>